<evidence type="ECO:0000313" key="2">
    <source>
        <dbReference type="Proteomes" id="UP000292302"/>
    </source>
</evidence>
<dbReference type="OrthoDB" id="9884606at2"/>
<evidence type="ECO:0000313" key="1">
    <source>
        <dbReference type="EMBL" id="TBU79812.1"/>
    </source>
</evidence>
<reference evidence="1 2" key="1">
    <citation type="submission" date="2018-06" db="EMBL/GenBank/DDBJ databases">
        <title>Three novel Pseudomonas species isolated from symptomatic oak.</title>
        <authorList>
            <person name="Bueno-Gonzalez V."/>
            <person name="Brady C."/>
        </authorList>
    </citation>
    <scope>NUCLEOTIDE SEQUENCE [LARGE SCALE GENOMIC DNA]</scope>
    <source>
        <strain evidence="1 2">P9A</strain>
    </source>
</reference>
<name>A0A4Q9QLA4_9GAMM</name>
<protein>
    <submittedName>
        <fullName evidence="1">Uncharacterized protein</fullName>
    </submittedName>
</protein>
<accession>A0A4Q9QLA4</accession>
<dbReference type="RefSeq" id="WP_131180263.1">
    <property type="nucleotide sequence ID" value="NZ_QJUI01000009.1"/>
</dbReference>
<proteinExistence type="predicted"/>
<keyword evidence="2" id="KW-1185">Reference proteome</keyword>
<organism evidence="1 2">
    <name type="scientific">Phytopseudomonas daroniae</name>
    <dbReference type="NCBI Taxonomy" id="2487519"/>
    <lineage>
        <taxon>Bacteria</taxon>
        <taxon>Pseudomonadati</taxon>
        <taxon>Pseudomonadota</taxon>
        <taxon>Gammaproteobacteria</taxon>
        <taxon>Pseudomonadales</taxon>
        <taxon>Pseudomonadaceae</taxon>
        <taxon>Phytopseudomonas</taxon>
    </lineage>
</organism>
<dbReference type="EMBL" id="QJUI01000009">
    <property type="protein sequence ID" value="TBU79812.1"/>
    <property type="molecule type" value="Genomic_DNA"/>
</dbReference>
<sequence>MTQPVSVRLEQAGISMELSPGVGDVELREGTVFGSVMASSRPIVQLDDVPLPISWHQSAKLAVWSTDLTNQVGFHRLSIQVAGATHIYDFRTSTAKATWDEVRSMAEVCASSYFGYRRQFAYMAANGTTRKVRLPQIHYAWLRDRLPEIERLVRSINDRPAVSSVRTTEVSQRSKGLSVAQTSRLLREKHHLLERADGGPIQVGGASYWPSRVAVHAREREKQIEEHVQIAAFLQVLATQCVDLATLVAPAVRAEVQGFAELLKLLRSLPVFRNLLVRPGAKPTTVLPSTTQRSDKRYGRMRDLHAEYGADIADSTDFTRSIRANVKDVWEVYQTFVAHVVGNALGLAYSSPDKDLRKRSPHGWSMSSDEWRLFFDTKPPTDVLSSWRDAAGRPADERPDVLLVGAAGSVVVLDAKFKVDARVTRATQPDLFEMQGYLNSFAAKSGGIIFPGPAPAANLIAAEGNSLLELPIRAAHFAEAGGAEAVHLYVRNALKLVST</sequence>
<dbReference type="Proteomes" id="UP000292302">
    <property type="component" value="Unassembled WGS sequence"/>
</dbReference>
<dbReference type="AlphaFoldDB" id="A0A4Q9QLA4"/>
<comment type="caution">
    <text evidence="1">The sequence shown here is derived from an EMBL/GenBank/DDBJ whole genome shotgun (WGS) entry which is preliminary data.</text>
</comment>
<gene>
    <name evidence="1" type="ORF">DNK06_12080</name>
</gene>